<comment type="caution">
    <text evidence="2">The sequence shown here is derived from an EMBL/GenBank/DDBJ whole genome shotgun (WGS) entry which is preliminary data.</text>
</comment>
<dbReference type="EMBL" id="CAMGYJ010000007">
    <property type="protein sequence ID" value="CAI0446859.1"/>
    <property type="molecule type" value="Genomic_DNA"/>
</dbReference>
<sequence>MKPNRQISGRSNGLIVRNRPSHRLSRCWTEIGSTPFASFFFLFLSLICFSF</sequence>
<dbReference type="AlphaFoldDB" id="A0AAV0MJB2"/>
<keyword evidence="1" id="KW-0472">Membrane</keyword>
<gene>
    <name evidence="2" type="ORF">LITE_LOCUS29185</name>
</gene>
<protein>
    <submittedName>
        <fullName evidence="2">Uncharacterized protein</fullName>
    </submittedName>
</protein>
<evidence type="ECO:0000256" key="1">
    <source>
        <dbReference type="SAM" id="Phobius"/>
    </source>
</evidence>
<name>A0AAV0MJB2_9ROSI</name>
<proteinExistence type="predicted"/>
<evidence type="ECO:0000313" key="2">
    <source>
        <dbReference type="EMBL" id="CAI0446859.1"/>
    </source>
</evidence>
<organism evidence="2 3">
    <name type="scientific">Linum tenue</name>
    <dbReference type="NCBI Taxonomy" id="586396"/>
    <lineage>
        <taxon>Eukaryota</taxon>
        <taxon>Viridiplantae</taxon>
        <taxon>Streptophyta</taxon>
        <taxon>Embryophyta</taxon>
        <taxon>Tracheophyta</taxon>
        <taxon>Spermatophyta</taxon>
        <taxon>Magnoliopsida</taxon>
        <taxon>eudicotyledons</taxon>
        <taxon>Gunneridae</taxon>
        <taxon>Pentapetalae</taxon>
        <taxon>rosids</taxon>
        <taxon>fabids</taxon>
        <taxon>Malpighiales</taxon>
        <taxon>Linaceae</taxon>
        <taxon>Linum</taxon>
    </lineage>
</organism>
<keyword evidence="1" id="KW-1133">Transmembrane helix</keyword>
<feature type="transmembrane region" description="Helical" evidence="1">
    <location>
        <begin position="27"/>
        <end position="47"/>
    </location>
</feature>
<dbReference type="Proteomes" id="UP001154282">
    <property type="component" value="Unassembled WGS sequence"/>
</dbReference>
<keyword evidence="1" id="KW-0812">Transmembrane</keyword>
<evidence type="ECO:0000313" key="3">
    <source>
        <dbReference type="Proteomes" id="UP001154282"/>
    </source>
</evidence>
<reference evidence="2" key="1">
    <citation type="submission" date="2022-08" db="EMBL/GenBank/DDBJ databases">
        <authorList>
            <person name="Gutierrez-Valencia J."/>
        </authorList>
    </citation>
    <scope>NUCLEOTIDE SEQUENCE</scope>
</reference>
<accession>A0AAV0MJB2</accession>
<keyword evidence="3" id="KW-1185">Reference proteome</keyword>